<feature type="domain" description="Rhodopsin" evidence="8">
    <location>
        <begin position="27"/>
        <end position="264"/>
    </location>
</feature>
<feature type="transmembrane region" description="Helical" evidence="7">
    <location>
        <begin position="121"/>
        <end position="141"/>
    </location>
</feature>
<feature type="compositionally biased region" description="Polar residues" evidence="6">
    <location>
        <begin position="327"/>
        <end position="338"/>
    </location>
</feature>
<organism evidence="9 10">
    <name type="scientific">Aspergillus wentii DTO 134E9</name>
    <dbReference type="NCBI Taxonomy" id="1073089"/>
    <lineage>
        <taxon>Eukaryota</taxon>
        <taxon>Fungi</taxon>
        <taxon>Dikarya</taxon>
        <taxon>Ascomycota</taxon>
        <taxon>Pezizomycotina</taxon>
        <taxon>Eurotiomycetes</taxon>
        <taxon>Eurotiomycetidae</taxon>
        <taxon>Eurotiales</taxon>
        <taxon>Aspergillaceae</taxon>
        <taxon>Aspergillus</taxon>
        <taxon>Aspergillus subgen. Cremei</taxon>
    </lineage>
</organism>
<dbReference type="GO" id="GO:0016020">
    <property type="term" value="C:membrane"/>
    <property type="evidence" value="ECO:0007669"/>
    <property type="project" value="UniProtKB-SubCell"/>
</dbReference>
<feature type="region of interest" description="Disordered" evidence="6">
    <location>
        <begin position="274"/>
        <end position="352"/>
    </location>
</feature>
<dbReference type="VEuPathDB" id="FungiDB:ASPWEDRAFT_174882"/>
<feature type="transmembrane region" description="Helical" evidence="7">
    <location>
        <begin position="200"/>
        <end position="222"/>
    </location>
</feature>
<keyword evidence="2 7" id="KW-0812">Transmembrane</keyword>
<sequence length="352" mass="39126">MAIENLQPLTYAVISIAFAVGSSSIFLRLYCRWRLGTLGWDDVVAVFLLAVNTFQQTILYVFLDYGCGLHKELLSTSQLTGMTKWLFIEEVFYMFVHWTIKQAFLFFYLRLSPDQRFRRVVYATMLLNTLFTIANWLIAFLQCKPFKAAIYKSSYPNAKCIDPYVLNMLPTGLNIITDLIILTLPIPTVLALQMSAKRKAAVLGVICFGATAVITAFCRFEVQRQLITDPDTPYVLGRMIIVAAIEIEVAVVAVNLPAMRSLFTKLVGSSGGDEVYPSSHELPSGNKRSSRQKNGAFRLSQRGGGVTGATLTESEEELIRREGGSSIKITTDVDVSSLRTREGPSRGNESGL</sequence>
<dbReference type="GeneID" id="63747134"/>
<dbReference type="EMBL" id="KV878214">
    <property type="protein sequence ID" value="OJJ33478.1"/>
    <property type="molecule type" value="Genomic_DNA"/>
</dbReference>
<dbReference type="Pfam" id="PF20684">
    <property type="entry name" value="Fung_rhodopsin"/>
    <property type="match status" value="1"/>
</dbReference>
<dbReference type="InterPro" id="IPR052337">
    <property type="entry name" value="SAT4-like"/>
</dbReference>
<name>A0A1L9RF27_ASPWE</name>
<evidence type="ECO:0000313" key="9">
    <source>
        <dbReference type="EMBL" id="OJJ33478.1"/>
    </source>
</evidence>
<keyword evidence="4 7" id="KW-0472">Membrane</keyword>
<dbReference type="AlphaFoldDB" id="A0A1L9RF27"/>
<evidence type="ECO:0000256" key="6">
    <source>
        <dbReference type="SAM" id="MobiDB-lite"/>
    </source>
</evidence>
<dbReference type="Proteomes" id="UP000184383">
    <property type="component" value="Unassembled WGS sequence"/>
</dbReference>
<keyword evidence="10" id="KW-1185">Reference proteome</keyword>
<proteinExistence type="inferred from homology"/>
<feature type="transmembrane region" description="Helical" evidence="7">
    <location>
        <begin position="173"/>
        <end position="193"/>
    </location>
</feature>
<feature type="transmembrane region" description="Helical" evidence="7">
    <location>
        <begin position="234"/>
        <end position="256"/>
    </location>
</feature>
<evidence type="ECO:0000256" key="7">
    <source>
        <dbReference type="SAM" id="Phobius"/>
    </source>
</evidence>
<evidence type="ECO:0000259" key="8">
    <source>
        <dbReference type="Pfam" id="PF20684"/>
    </source>
</evidence>
<comment type="subcellular location">
    <subcellularLocation>
        <location evidence="1">Membrane</location>
        <topology evidence="1">Multi-pass membrane protein</topology>
    </subcellularLocation>
</comment>
<feature type="transmembrane region" description="Helical" evidence="7">
    <location>
        <begin position="91"/>
        <end position="109"/>
    </location>
</feature>
<evidence type="ECO:0000313" key="10">
    <source>
        <dbReference type="Proteomes" id="UP000184383"/>
    </source>
</evidence>
<feature type="transmembrane region" description="Helical" evidence="7">
    <location>
        <begin position="12"/>
        <end position="31"/>
    </location>
</feature>
<reference evidence="10" key="1">
    <citation type="journal article" date="2017" name="Genome Biol.">
        <title>Comparative genomics reveals high biological diversity and specific adaptations in the industrially and medically important fungal genus Aspergillus.</title>
        <authorList>
            <person name="de Vries R.P."/>
            <person name="Riley R."/>
            <person name="Wiebenga A."/>
            <person name="Aguilar-Osorio G."/>
            <person name="Amillis S."/>
            <person name="Uchima C.A."/>
            <person name="Anderluh G."/>
            <person name="Asadollahi M."/>
            <person name="Askin M."/>
            <person name="Barry K."/>
            <person name="Battaglia E."/>
            <person name="Bayram O."/>
            <person name="Benocci T."/>
            <person name="Braus-Stromeyer S.A."/>
            <person name="Caldana C."/>
            <person name="Canovas D."/>
            <person name="Cerqueira G.C."/>
            <person name="Chen F."/>
            <person name="Chen W."/>
            <person name="Choi C."/>
            <person name="Clum A."/>
            <person name="Dos Santos R.A."/>
            <person name="Damasio A.R."/>
            <person name="Diallinas G."/>
            <person name="Emri T."/>
            <person name="Fekete E."/>
            <person name="Flipphi M."/>
            <person name="Freyberg S."/>
            <person name="Gallo A."/>
            <person name="Gournas C."/>
            <person name="Habgood R."/>
            <person name="Hainaut M."/>
            <person name="Harispe M.L."/>
            <person name="Henrissat B."/>
            <person name="Hilden K.S."/>
            <person name="Hope R."/>
            <person name="Hossain A."/>
            <person name="Karabika E."/>
            <person name="Karaffa L."/>
            <person name="Karanyi Z."/>
            <person name="Krasevec N."/>
            <person name="Kuo A."/>
            <person name="Kusch H."/>
            <person name="LaButti K."/>
            <person name="Lagendijk E.L."/>
            <person name="Lapidus A."/>
            <person name="Levasseur A."/>
            <person name="Lindquist E."/>
            <person name="Lipzen A."/>
            <person name="Logrieco A.F."/>
            <person name="MacCabe A."/>
            <person name="Maekelae M.R."/>
            <person name="Malavazi I."/>
            <person name="Melin P."/>
            <person name="Meyer V."/>
            <person name="Mielnichuk N."/>
            <person name="Miskei M."/>
            <person name="Molnar A.P."/>
            <person name="Mule G."/>
            <person name="Ngan C.Y."/>
            <person name="Orejas M."/>
            <person name="Orosz E."/>
            <person name="Ouedraogo J.P."/>
            <person name="Overkamp K.M."/>
            <person name="Park H.-S."/>
            <person name="Perrone G."/>
            <person name="Piumi F."/>
            <person name="Punt P.J."/>
            <person name="Ram A.F."/>
            <person name="Ramon A."/>
            <person name="Rauscher S."/>
            <person name="Record E."/>
            <person name="Riano-Pachon D.M."/>
            <person name="Robert V."/>
            <person name="Roehrig J."/>
            <person name="Ruller R."/>
            <person name="Salamov A."/>
            <person name="Salih N.S."/>
            <person name="Samson R.A."/>
            <person name="Sandor E."/>
            <person name="Sanguinetti M."/>
            <person name="Schuetze T."/>
            <person name="Sepcic K."/>
            <person name="Shelest E."/>
            <person name="Sherlock G."/>
            <person name="Sophianopoulou V."/>
            <person name="Squina F.M."/>
            <person name="Sun H."/>
            <person name="Susca A."/>
            <person name="Todd R.B."/>
            <person name="Tsang A."/>
            <person name="Unkles S.E."/>
            <person name="van de Wiele N."/>
            <person name="van Rossen-Uffink D."/>
            <person name="Oliveira J.V."/>
            <person name="Vesth T.C."/>
            <person name="Visser J."/>
            <person name="Yu J.-H."/>
            <person name="Zhou M."/>
            <person name="Andersen M.R."/>
            <person name="Archer D.B."/>
            <person name="Baker S.E."/>
            <person name="Benoit I."/>
            <person name="Brakhage A.A."/>
            <person name="Braus G.H."/>
            <person name="Fischer R."/>
            <person name="Frisvad J.C."/>
            <person name="Goldman G.H."/>
            <person name="Houbraken J."/>
            <person name="Oakley B."/>
            <person name="Pocsi I."/>
            <person name="Scazzocchio C."/>
            <person name="Seiboth B."/>
            <person name="vanKuyk P.A."/>
            <person name="Wortman J."/>
            <person name="Dyer P.S."/>
            <person name="Grigoriev I.V."/>
        </authorList>
    </citation>
    <scope>NUCLEOTIDE SEQUENCE [LARGE SCALE GENOMIC DNA]</scope>
    <source>
        <strain evidence="10">DTO 134E9</strain>
    </source>
</reference>
<evidence type="ECO:0000256" key="4">
    <source>
        <dbReference type="ARBA" id="ARBA00023136"/>
    </source>
</evidence>
<dbReference type="RefSeq" id="XP_040687155.1">
    <property type="nucleotide sequence ID" value="XM_040831286.1"/>
</dbReference>
<evidence type="ECO:0000256" key="2">
    <source>
        <dbReference type="ARBA" id="ARBA00022692"/>
    </source>
</evidence>
<dbReference type="PANTHER" id="PTHR33048">
    <property type="entry name" value="PTH11-LIKE INTEGRAL MEMBRANE PROTEIN (AFU_ORTHOLOGUE AFUA_5G11245)"/>
    <property type="match status" value="1"/>
</dbReference>
<evidence type="ECO:0000256" key="1">
    <source>
        <dbReference type="ARBA" id="ARBA00004141"/>
    </source>
</evidence>
<gene>
    <name evidence="9" type="ORF">ASPWEDRAFT_174882</name>
</gene>
<dbReference type="InterPro" id="IPR049326">
    <property type="entry name" value="Rhodopsin_dom_fungi"/>
</dbReference>
<dbReference type="PANTHER" id="PTHR33048:SF123">
    <property type="entry name" value="INTEGRAL MEMBRANE PROTEIN"/>
    <property type="match status" value="1"/>
</dbReference>
<feature type="transmembrane region" description="Helical" evidence="7">
    <location>
        <begin position="43"/>
        <end position="63"/>
    </location>
</feature>
<dbReference type="OrthoDB" id="5329176at2759"/>
<evidence type="ECO:0000256" key="3">
    <source>
        <dbReference type="ARBA" id="ARBA00022989"/>
    </source>
</evidence>
<evidence type="ECO:0000256" key="5">
    <source>
        <dbReference type="ARBA" id="ARBA00038359"/>
    </source>
</evidence>
<comment type="similarity">
    <text evidence="5">Belongs to the SAT4 family.</text>
</comment>
<accession>A0A1L9RF27</accession>
<protein>
    <recommendedName>
        <fullName evidence="8">Rhodopsin domain-containing protein</fullName>
    </recommendedName>
</protein>
<keyword evidence="3 7" id="KW-1133">Transmembrane helix</keyword>